<proteinExistence type="predicted"/>
<accession>A0AAD6PFF5</accession>
<feature type="region of interest" description="Disordered" evidence="1">
    <location>
        <begin position="1"/>
        <end position="31"/>
    </location>
</feature>
<gene>
    <name evidence="2" type="ORF">OIU84_023330</name>
</gene>
<comment type="caution">
    <text evidence="2">The sequence shown here is derived from an EMBL/GenBank/DDBJ whole genome shotgun (WGS) entry which is preliminary data.</text>
</comment>
<sequence length="119" mass="13584">MLESPKDQSPSGRPRQDDRKPPSNPEEVEDLRRDSAAYPLIAFTFDELRLITATFRQDHFLGGGGFGSVYKGNITKDFREELDHPLQVAVTVHDGEDSCQGHREWMVIFLCSYLIPVQY</sequence>
<organism evidence="2 3">
    <name type="scientific">Salix udensis</name>
    <dbReference type="NCBI Taxonomy" id="889485"/>
    <lineage>
        <taxon>Eukaryota</taxon>
        <taxon>Viridiplantae</taxon>
        <taxon>Streptophyta</taxon>
        <taxon>Embryophyta</taxon>
        <taxon>Tracheophyta</taxon>
        <taxon>Spermatophyta</taxon>
        <taxon>Magnoliopsida</taxon>
        <taxon>eudicotyledons</taxon>
        <taxon>Gunneridae</taxon>
        <taxon>Pentapetalae</taxon>
        <taxon>rosids</taxon>
        <taxon>fabids</taxon>
        <taxon>Malpighiales</taxon>
        <taxon>Salicaceae</taxon>
        <taxon>Saliceae</taxon>
        <taxon>Salix</taxon>
    </lineage>
</organism>
<dbReference type="AlphaFoldDB" id="A0AAD6PFF5"/>
<dbReference type="PANTHER" id="PTHR45621">
    <property type="entry name" value="OS01G0588500 PROTEIN-RELATED"/>
    <property type="match status" value="1"/>
</dbReference>
<evidence type="ECO:0000256" key="1">
    <source>
        <dbReference type="SAM" id="MobiDB-lite"/>
    </source>
</evidence>
<protein>
    <recommendedName>
        <fullName evidence="4">Protein kinase domain-containing protein</fullName>
    </recommendedName>
</protein>
<dbReference type="Gene3D" id="3.30.200.20">
    <property type="entry name" value="Phosphorylase Kinase, domain 1"/>
    <property type="match status" value="1"/>
</dbReference>
<dbReference type="SUPFAM" id="SSF56112">
    <property type="entry name" value="Protein kinase-like (PK-like)"/>
    <property type="match status" value="1"/>
</dbReference>
<dbReference type="InterPro" id="IPR050823">
    <property type="entry name" value="Plant_Ser_Thr_Prot_Kinase"/>
</dbReference>
<evidence type="ECO:0000313" key="3">
    <source>
        <dbReference type="Proteomes" id="UP001162972"/>
    </source>
</evidence>
<reference evidence="2 3" key="1">
    <citation type="journal article" date="2023" name="Int. J. Mol. Sci.">
        <title>De Novo Assembly and Annotation of 11 Diverse Shrub Willow (Salix) Genomes Reveals Novel Gene Organization in Sex-Linked Regions.</title>
        <authorList>
            <person name="Hyden B."/>
            <person name="Feng K."/>
            <person name="Yates T.B."/>
            <person name="Jawdy S."/>
            <person name="Cereghino C."/>
            <person name="Smart L.B."/>
            <person name="Muchero W."/>
        </authorList>
    </citation>
    <scope>NUCLEOTIDE SEQUENCE [LARGE SCALE GENOMIC DNA]</scope>
    <source>
        <tissue evidence="2">Shoot tip</tissue>
    </source>
</reference>
<dbReference type="Proteomes" id="UP001162972">
    <property type="component" value="Chromosome 1"/>
</dbReference>
<keyword evidence="3" id="KW-1185">Reference proteome</keyword>
<dbReference type="InterPro" id="IPR011009">
    <property type="entry name" value="Kinase-like_dom_sf"/>
</dbReference>
<dbReference type="EMBL" id="JAPFFJ010000005">
    <property type="protein sequence ID" value="KAJ6427904.1"/>
    <property type="molecule type" value="Genomic_DNA"/>
</dbReference>
<name>A0AAD6PFF5_9ROSI</name>
<evidence type="ECO:0000313" key="2">
    <source>
        <dbReference type="EMBL" id="KAJ6427904.1"/>
    </source>
</evidence>
<evidence type="ECO:0008006" key="4">
    <source>
        <dbReference type="Google" id="ProtNLM"/>
    </source>
</evidence>